<dbReference type="PANTHER" id="PTHR22762">
    <property type="entry name" value="ALPHA-GLUCOSIDASE"/>
    <property type="match status" value="1"/>
</dbReference>
<evidence type="ECO:0000256" key="2">
    <source>
        <dbReference type="ARBA" id="ARBA00004833"/>
    </source>
</evidence>
<evidence type="ECO:0000259" key="14">
    <source>
        <dbReference type="Pfam" id="PF21365"/>
    </source>
</evidence>
<proteinExistence type="inferred from homology"/>
<feature type="domain" description="Glycoside hydrolase family 31 N-terminal" evidence="13">
    <location>
        <begin position="98"/>
        <end position="342"/>
    </location>
</feature>
<dbReference type="InterPro" id="IPR030458">
    <property type="entry name" value="Glyco_hydro_31_AS"/>
</dbReference>
<dbReference type="CDD" id="cd14752">
    <property type="entry name" value="GH31_N"/>
    <property type="match status" value="1"/>
</dbReference>
<evidence type="ECO:0000256" key="8">
    <source>
        <dbReference type="ARBA" id="ARBA00023295"/>
    </source>
</evidence>
<dbReference type="CDD" id="cd06603">
    <property type="entry name" value="GH31_GANC_GANAB_alpha"/>
    <property type="match status" value="1"/>
</dbReference>
<dbReference type="OrthoDB" id="1334205at2759"/>
<evidence type="ECO:0000259" key="13">
    <source>
        <dbReference type="Pfam" id="PF13802"/>
    </source>
</evidence>
<dbReference type="InterPro" id="IPR025887">
    <property type="entry name" value="Glyco_hydro_31_N_dom"/>
</dbReference>
<sequence length="965" mass="109317">MVTISTHSSWLSSAIALLCLFPILVKAVDKSVFKSCAESSFCKRNRHYADAIDRSQFWASPYEVQTSSLKYDIWTGKLEGNLIKNLPNGVQEQIIFPFELSFLVSGNARLKIDEERRMKQNISIPGFGNLNKQRYNQAAEWALASGAAQSMGENVTVHGLEDIQNGFAQTFEITYGPGGSKSVVMSMNPFKMDFRNQGESQVLLNSDGLINLEHWRPQPANDQLFDFQLNEMELNHDMWADQFKGFKDTKPRGPESIALDITFSGYSHVYGIPEHSDTLSLRQTRGGYGNHDEPYRLYNVDIFEYEPNSALPMYGAIPFMQAHKQESSAGVFWINAADTYIDIIKTAASNEDSFDITSASTRTHWMSEAGIIDLVVMMGDTPGSINKLYGDLTGFTTLPQLSAASYHQCRWNYNTQDDVLEVDENFDLNDIPYDVIWLDIEYTKDRSYFTWDPATFPNPELMMQKLDESKRKLTAIIDPHLKASSRVGSEIKAQGLAIHDKDRNPFLGQCWPGDSYWIDTTNVDARNYWANQYALGSEFAGNSTNLFIWNDMNEPSVFHGVETTINRDSIHIDGWENRDLHNLYGMSVVNGTYEGFIARDANSRPFILTRSFFAGSQRFGAAWTGDNVATWESLQIATPMLLTNGVAGMPFMGADVGGFFKNPTSELLARWYQSGTFYPFFRAHAHIDTKRREPFLVAEPYKSVIRDAIKLRYALLPSIYTAFYHASVDGSPIMMPVYYYTPKNERSFAIDDQFFVGNTGILAKPVVQQDVDSVEIYIPDDEVYYDYFNYHCYEGMGYHSLKVELDTIPLLSRGGHIYARRDRFRRSSELMKFDPFTLIVTLSKSGFAKGDLYIDDGNSFDHQSGDFIHYEFTFNSGFKKLMAVNQNKSNPDTHKFIDGMANVTIEKIIIVGDLTPTRSDSQVRVSQNTESWDASIVNKSLTSSAHVLVIKKPNVTIGTDWEIQV</sequence>
<evidence type="ECO:0000256" key="4">
    <source>
        <dbReference type="ARBA" id="ARBA00022729"/>
    </source>
</evidence>
<dbReference type="Pfam" id="PF21365">
    <property type="entry name" value="Glyco_hydro_31_3rd"/>
    <property type="match status" value="1"/>
</dbReference>
<keyword evidence="5 10" id="KW-0378">Hydrolase</keyword>
<keyword evidence="4 11" id="KW-0732">Signal</keyword>
<dbReference type="STRING" id="857566.A0A1E3PJD4"/>
<protein>
    <recommendedName>
        <fullName evidence="9">Glucosidase II subunit alpha</fullName>
    </recommendedName>
</protein>
<gene>
    <name evidence="15" type="ORF">NADFUDRAFT_51907</name>
</gene>
<dbReference type="EMBL" id="KV454410">
    <property type="protein sequence ID" value="ODQ65314.1"/>
    <property type="molecule type" value="Genomic_DNA"/>
</dbReference>
<dbReference type="Gene3D" id="2.60.40.1180">
    <property type="entry name" value="Golgi alpha-mannosidase II"/>
    <property type="match status" value="2"/>
</dbReference>
<feature type="domain" description="Glycoside hydrolase family 31 TIM barrel" evidence="12">
    <location>
        <begin position="397"/>
        <end position="722"/>
    </location>
</feature>
<dbReference type="GO" id="GO:0106407">
    <property type="term" value="F:Glc2Man9GlcNAc2 oligosaccharide glucosidase activity"/>
    <property type="evidence" value="ECO:0007669"/>
    <property type="project" value="EnsemblFungi"/>
</dbReference>
<dbReference type="InterPro" id="IPR017853">
    <property type="entry name" value="GH"/>
</dbReference>
<feature type="chain" id="PRO_5009133862" description="Glucosidase II subunit alpha" evidence="11">
    <location>
        <begin position="28"/>
        <end position="965"/>
    </location>
</feature>
<organism evidence="15 16">
    <name type="scientific">Nadsonia fulvescens var. elongata DSM 6958</name>
    <dbReference type="NCBI Taxonomy" id="857566"/>
    <lineage>
        <taxon>Eukaryota</taxon>
        <taxon>Fungi</taxon>
        <taxon>Dikarya</taxon>
        <taxon>Ascomycota</taxon>
        <taxon>Saccharomycotina</taxon>
        <taxon>Dipodascomycetes</taxon>
        <taxon>Dipodascales</taxon>
        <taxon>Dipodascales incertae sedis</taxon>
        <taxon>Nadsonia</taxon>
    </lineage>
</organism>
<dbReference type="Gene3D" id="2.60.40.1760">
    <property type="entry name" value="glycosyl hydrolase (family 31)"/>
    <property type="match status" value="1"/>
</dbReference>
<dbReference type="PROSITE" id="PS00129">
    <property type="entry name" value="GLYCOSYL_HYDROL_F31_1"/>
    <property type="match status" value="1"/>
</dbReference>
<dbReference type="Gene3D" id="3.20.20.80">
    <property type="entry name" value="Glycosidases"/>
    <property type="match status" value="1"/>
</dbReference>
<dbReference type="GO" id="GO:0017177">
    <property type="term" value="C:glucosidase II complex"/>
    <property type="evidence" value="ECO:0007669"/>
    <property type="project" value="TreeGrafter"/>
</dbReference>
<evidence type="ECO:0000313" key="15">
    <source>
        <dbReference type="EMBL" id="ODQ65314.1"/>
    </source>
</evidence>
<evidence type="ECO:0000256" key="3">
    <source>
        <dbReference type="ARBA" id="ARBA00007806"/>
    </source>
</evidence>
<evidence type="ECO:0000259" key="12">
    <source>
        <dbReference type="Pfam" id="PF01055"/>
    </source>
</evidence>
<dbReference type="SUPFAM" id="SSF74650">
    <property type="entry name" value="Galactose mutarotase-like"/>
    <property type="match status" value="1"/>
</dbReference>
<evidence type="ECO:0000256" key="10">
    <source>
        <dbReference type="RuleBase" id="RU361185"/>
    </source>
</evidence>
<evidence type="ECO:0000256" key="7">
    <source>
        <dbReference type="ARBA" id="ARBA00023180"/>
    </source>
</evidence>
<reference evidence="15 16" key="1">
    <citation type="journal article" date="2016" name="Proc. Natl. Acad. Sci. U.S.A.">
        <title>Comparative genomics of biotechnologically important yeasts.</title>
        <authorList>
            <person name="Riley R."/>
            <person name="Haridas S."/>
            <person name="Wolfe K.H."/>
            <person name="Lopes M.R."/>
            <person name="Hittinger C.T."/>
            <person name="Goeker M."/>
            <person name="Salamov A.A."/>
            <person name="Wisecaver J.H."/>
            <person name="Long T.M."/>
            <person name="Calvey C.H."/>
            <person name="Aerts A.L."/>
            <person name="Barry K.W."/>
            <person name="Choi C."/>
            <person name="Clum A."/>
            <person name="Coughlan A.Y."/>
            <person name="Deshpande S."/>
            <person name="Douglass A.P."/>
            <person name="Hanson S.J."/>
            <person name="Klenk H.-P."/>
            <person name="LaButti K.M."/>
            <person name="Lapidus A."/>
            <person name="Lindquist E.A."/>
            <person name="Lipzen A.M."/>
            <person name="Meier-Kolthoff J.P."/>
            <person name="Ohm R.A."/>
            <person name="Otillar R.P."/>
            <person name="Pangilinan J.L."/>
            <person name="Peng Y."/>
            <person name="Rokas A."/>
            <person name="Rosa C.A."/>
            <person name="Scheuner C."/>
            <person name="Sibirny A.A."/>
            <person name="Slot J.C."/>
            <person name="Stielow J.B."/>
            <person name="Sun H."/>
            <person name="Kurtzman C.P."/>
            <person name="Blackwell M."/>
            <person name="Grigoriev I.V."/>
            <person name="Jeffries T.W."/>
        </authorList>
    </citation>
    <scope>NUCLEOTIDE SEQUENCE [LARGE SCALE GENOMIC DNA]</scope>
    <source>
        <strain evidence="15 16">DSM 6958</strain>
    </source>
</reference>
<dbReference type="GO" id="GO:0006491">
    <property type="term" value="P:N-glycan processing"/>
    <property type="evidence" value="ECO:0007669"/>
    <property type="project" value="EnsemblFungi"/>
</dbReference>
<dbReference type="Pfam" id="PF01055">
    <property type="entry name" value="Glyco_hydro_31_2nd"/>
    <property type="match status" value="1"/>
</dbReference>
<dbReference type="SUPFAM" id="SSF51445">
    <property type="entry name" value="(Trans)glycosidases"/>
    <property type="match status" value="1"/>
</dbReference>
<feature type="domain" description="Glycosyl hydrolase family 31 C-terminal" evidence="14">
    <location>
        <begin position="730"/>
        <end position="817"/>
    </location>
</feature>
<name>A0A1E3PJD4_9ASCO</name>
<dbReference type="Proteomes" id="UP000095009">
    <property type="component" value="Unassembled WGS sequence"/>
</dbReference>
<dbReference type="InterPro" id="IPR048395">
    <property type="entry name" value="Glyco_hydro_31_C"/>
</dbReference>
<dbReference type="PANTHER" id="PTHR22762:SF54">
    <property type="entry name" value="BCDNA.GH04962"/>
    <property type="match status" value="1"/>
</dbReference>
<keyword evidence="6" id="KW-0256">Endoplasmic reticulum</keyword>
<keyword evidence="7" id="KW-0325">Glycoprotein</keyword>
<dbReference type="InterPro" id="IPR000322">
    <property type="entry name" value="Glyco_hydro_31_TIM"/>
</dbReference>
<evidence type="ECO:0000256" key="6">
    <source>
        <dbReference type="ARBA" id="ARBA00022824"/>
    </source>
</evidence>
<keyword evidence="16" id="KW-1185">Reference proteome</keyword>
<evidence type="ECO:0000313" key="16">
    <source>
        <dbReference type="Proteomes" id="UP000095009"/>
    </source>
</evidence>
<dbReference type="InterPro" id="IPR013780">
    <property type="entry name" value="Glyco_hydro_b"/>
</dbReference>
<evidence type="ECO:0000256" key="9">
    <source>
        <dbReference type="ARBA" id="ARBA00042895"/>
    </source>
</evidence>
<evidence type="ECO:0000256" key="1">
    <source>
        <dbReference type="ARBA" id="ARBA00004240"/>
    </source>
</evidence>
<dbReference type="InterPro" id="IPR011013">
    <property type="entry name" value="Gal_mutarotase_sf_dom"/>
</dbReference>
<evidence type="ECO:0000256" key="11">
    <source>
        <dbReference type="SAM" id="SignalP"/>
    </source>
</evidence>
<accession>A0A1E3PJD4</accession>
<keyword evidence="8 10" id="KW-0326">Glycosidase</keyword>
<comment type="pathway">
    <text evidence="2">Glycan metabolism; N-glycan metabolism.</text>
</comment>
<dbReference type="AlphaFoldDB" id="A0A1E3PJD4"/>
<dbReference type="GO" id="GO:0030246">
    <property type="term" value="F:carbohydrate binding"/>
    <property type="evidence" value="ECO:0007669"/>
    <property type="project" value="InterPro"/>
</dbReference>
<evidence type="ECO:0000256" key="5">
    <source>
        <dbReference type="ARBA" id="ARBA00022801"/>
    </source>
</evidence>
<dbReference type="GO" id="GO:0005975">
    <property type="term" value="P:carbohydrate metabolic process"/>
    <property type="evidence" value="ECO:0007669"/>
    <property type="project" value="InterPro"/>
</dbReference>
<feature type="signal peptide" evidence="11">
    <location>
        <begin position="1"/>
        <end position="27"/>
    </location>
</feature>
<comment type="subcellular location">
    <subcellularLocation>
        <location evidence="1">Endoplasmic reticulum</location>
    </subcellularLocation>
</comment>
<dbReference type="Pfam" id="PF13802">
    <property type="entry name" value="Gal_mutarotas_2"/>
    <property type="match status" value="1"/>
</dbReference>
<dbReference type="SUPFAM" id="SSF51011">
    <property type="entry name" value="Glycosyl hydrolase domain"/>
    <property type="match status" value="1"/>
</dbReference>
<comment type="similarity">
    <text evidence="3 10">Belongs to the glycosyl hydrolase 31 family.</text>
</comment>